<dbReference type="PANTHER" id="PTHR19376:SF63">
    <property type="entry name" value="DNA-DIRECTED RNA POLYMERASE SUBUNIT BETA"/>
    <property type="match status" value="1"/>
</dbReference>
<dbReference type="SUPFAM" id="SSF64484">
    <property type="entry name" value="beta and beta-prime subunits of DNA dependent RNA-polymerase"/>
    <property type="match status" value="1"/>
</dbReference>
<feature type="binding site" evidence="6">
    <location>
        <position position="217"/>
    </location>
    <ligand>
        <name>Zn(2+)</name>
        <dbReference type="ChEBI" id="CHEBI:29105"/>
    </ligand>
</feature>
<dbReference type="GO" id="GO:0003899">
    <property type="term" value="F:DNA-directed RNA polymerase activity"/>
    <property type="evidence" value="ECO:0007669"/>
    <property type="project" value="UniProtKB-UniRule"/>
</dbReference>
<dbReference type="AlphaFoldDB" id="A0A0K2RW54"/>
<dbReference type="GO" id="GO:0000428">
    <property type="term" value="C:DNA-directed RNA polymerase complex"/>
    <property type="evidence" value="ECO:0007669"/>
    <property type="project" value="UniProtKB-KW"/>
</dbReference>
<comment type="cofactor">
    <cofactor evidence="6">
        <name>Zn(2+)</name>
        <dbReference type="ChEBI" id="CHEBI:29105"/>
    </cofactor>
    <text evidence="6">Binds 1 Zn(2+) ion per subunit.</text>
</comment>
<dbReference type="RefSeq" id="YP_009163590.1">
    <property type="nucleotide sequence ID" value="NC_027746.1"/>
</dbReference>
<keyword evidence="4 6" id="KW-0862">Zinc</keyword>
<comment type="subcellular location">
    <subcellularLocation>
        <location evidence="6">Plastid</location>
        <location evidence="6">Chloroplast</location>
    </subcellularLocation>
</comment>
<evidence type="ECO:0000313" key="10">
    <source>
        <dbReference type="EMBL" id="BAS19044.1"/>
    </source>
</evidence>
<organism evidence="10">
    <name type="scientific">Triparma laevis</name>
    <dbReference type="NCBI Taxonomy" id="1534972"/>
    <lineage>
        <taxon>Eukaryota</taxon>
        <taxon>Sar</taxon>
        <taxon>Stramenopiles</taxon>
        <taxon>Ochrophyta</taxon>
        <taxon>Bolidophyceae</taxon>
        <taxon>Parmales</taxon>
        <taxon>Triparmaceae</taxon>
        <taxon>Triparma</taxon>
    </lineage>
</organism>
<dbReference type="InterPro" id="IPR007081">
    <property type="entry name" value="RNA_pol_Rpb1_5"/>
</dbReference>
<comment type="catalytic activity">
    <reaction evidence="6">
        <text>RNA(n) + a ribonucleoside 5'-triphosphate = RNA(n+1) + diphosphate</text>
        <dbReference type="Rhea" id="RHEA:21248"/>
        <dbReference type="Rhea" id="RHEA-COMP:14527"/>
        <dbReference type="Rhea" id="RHEA-COMP:17342"/>
        <dbReference type="ChEBI" id="CHEBI:33019"/>
        <dbReference type="ChEBI" id="CHEBI:61557"/>
        <dbReference type="ChEBI" id="CHEBI:140395"/>
        <dbReference type="EC" id="2.7.7.6"/>
    </reaction>
</comment>
<geneLocation type="chloroplast" evidence="10"/>
<dbReference type="GO" id="GO:0009507">
    <property type="term" value="C:chloroplast"/>
    <property type="evidence" value="ECO:0007669"/>
    <property type="project" value="UniProtKB-SubCell"/>
</dbReference>
<dbReference type="Gene3D" id="1.10.274.100">
    <property type="entry name" value="RNA polymerase Rpb1, domain 3"/>
    <property type="match status" value="1"/>
</dbReference>
<dbReference type="InterPro" id="IPR038120">
    <property type="entry name" value="Rpb1_funnel_sf"/>
</dbReference>
<dbReference type="EC" id="2.7.7.6" evidence="6"/>
<dbReference type="Gene3D" id="1.10.150.390">
    <property type="match status" value="1"/>
</dbReference>
<comment type="function">
    <text evidence="6">DNA-dependent RNA polymerase catalyzes the transcription of DNA into RNA using the four ribonucleoside triphosphates as substrates.</text>
</comment>
<dbReference type="Gene3D" id="1.10.1790.20">
    <property type="match status" value="1"/>
</dbReference>
<evidence type="ECO:0000256" key="3">
    <source>
        <dbReference type="ARBA" id="ARBA00022695"/>
    </source>
</evidence>
<feature type="binding site" evidence="6">
    <location>
        <position position="301"/>
    </location>
    <ligand>
        <name>Zn(2+)</name>
        <dbReference type="ChEBI" id="CHEBI:29105"/>
    </ligand>
</feature>
<dbReference type="NCBIfam" id="TIGR02388">
    <property type="entry name" value="rpoC2_cyan"/>
    <property type="match status" value="1"/>
</dbReference>
<accession>A0A0K2RW54</accession>
<dbReference type="CDD" id="cd02655">
    <property type="entry name" value="RNAP_beta'_C"/>
    <property type="match status" value="1"/>
</dbReference>
<proteinExistence type="inferred from homology"/>
<keyword evidence="2 6" id="KW-0808">Transferase</keyword>
<dbReference type="PANTHER" id="PTHR19376">
    <property type="entry name" value="DNA-DIRECTED RNA POLYMERASE"/>
    <property type="match status" value="1"/>
</dbReference>
<dbReference type="GeneID" id="25398268"/>
<dbReference type="GO" id="GO:0008270">
    <property type="term" value="F:zinc ion binding"/>
    <property type="evidence" value="ECO:0007669"/>
    <property type="project" value="UniProtKB-UniRule"/>
</dbReference>
<dbReference type="Pfam" id="PF04998">
    <property type="entry name" value="RNA_pol_Rpb1_5"/>
    <property type="match status" value="1"/>
</dbReference>
<evidence type="ECO:0000256" key="4">
    <source>
        <dbReference type="ARBA" id="ARBA00022833"/>
    </source>
</evidence>
<dbReference type="Pfam" id="PF05000">
    <property type="entry name" value="RNA_pol_Rpb1_4"/>
    <property type="match status" value="1"/>
</dbReference>
<evidence type="ECO:0000256" key="2">
    <source>
        <dbReference type="ARBA" id="ARBA00022679"/>
    </source>
</evidence>
<feature type="domain" description="RNA polymerase Rpb1" evidence="7">
    <location>
        <begin position="6"/>
        <end position="59"/>
    </location>
</feature>
<keyword evidence="10" id="KW-0934">Plastid</keyword>
<dbReference type="InterPro" id="IPR007066">
    <property type="entry name" value="RNA_pol_Rpb1_3"/>
</dbReference>
<dbReference type="Gene3D" id="1.10.132.30">
    <property type="match status" value="1"/>
</dbReference>
<dbReference type="GO" id="GO:0006351">
    <property type="term" value="P:DNA-templated transcription"/>
    <property type="evidence" value="ECO:0007669"/>
    <property type="project" value="UniProtKB-UniRule"/>
</dbReference>
<keyword evidence="1 6" id="KW-0240">DNA-directed RNA polymerase</keyword>
<feature type="binding site" evidence="6">
    <location>
        <position position="291"/>
    </location>
    <ligand>
        <name>Zn(2+)</name>
        <dbReference type="ChEBI" id="CHEBI:29105"/>
    </ligand>
</feature>
<evidence type="ECO:0000259" key="7">
    <source>
        <dbReference type="Pfam" id="PF04983"/>
    </source>
</evidence>
<evidence type="ECO:0000256" key="6">
    <source>
        <dbReference type="HAMAP-Rule" id="MF_01324"/>
    </source>
</evidence>
<dbReference type="InterPro" id="IPR007083">
    <property type="entry name" value="RNA_pol_Rpb1_4"/>
</dbReference>
<comment type="similarity">
    <text evidence="6">Belongs to the RNA polymerase beta' chain family. RpoC2 subfamily.</text>
</comment>
<keyword evidence="5 6" id="KW-0804">Transcription</keyword>
<dbReference type="GO" id="GO:0003677">
    <property type="term" value="F:DNA binding"/>
    <property type="evidence" value="ECO:0007669"/>
    <property type="project" value="UniProtKB-UniRule"/>
</dbReference>
<feature type="domain" description="RNA polymerase Rpb1" evidence="8">
    <location>
        <begin position="169"/>
        <end position="1128"/>
    </location>
</feature>
<gene>
    <name evidence="6 10" type="primary">rpoC2</name>
</gene>
<sequence>MKKYTFQNTLVSKKQLKQILSWTFTNYGSVQGSFLADELKYLGFKYSTKAGISISIEDLRIPPIKNVMLENSTNNILKTEKTCLKGDITEVERFQKVIDTWNVTSETLKDEVVSYFRNYDPLNSVYMMAFSGARGNLSQVRQLVGMRGLMSDPNGEIMDLPIKQNFREGLTITDYLMSGYGARKGIVDTALKTANSGYLTRRLIDVAQDIIIREKDCLTNRSILFVNIEKDGTILRSLYDRILGRILNKTIYSPLDNKILVEKETCITPTIIKLLKQYEIKKILVRSPLTCELNRSVCQKCYGWNLANENLVDLGEAIGIIAGQSIGEPGTQLTMRTFHTGGIFTAGSNQQIISSVDGVLEFSEFLKPLEFRTKLGDNVLKTENSGSLIITLTNKEQLKIEIPAQTLLFSKNGDEIKKGTLLGQVVETNKQTKTETKNVLSQLSGELVLDKLKNENSSTKLAWILSGKLLSVPQNSYLNIQENYKLLKQNSLSRIKLINKNAGTVRILKDKLDVTKDIIQILSPTTQFSSGEIKKLINYGNETAYTFTLNKETNFLFTNTHIKKNKLIALNHNEVFGKLITNKYDTNTGGTPYLLNNNSLTALTTSVLWVPEETHIINRDSSILKVEDSEFVTENYEIVSNIFSTIPGIIHIVEKNNILQEINIKPGFLYKVKNYENFNEKLFYPGEVIFDNLEIPQLSSSEIVNTRTGPEILIRPVYLYKVPKVKTNTKLLKNNFVIKNIFQFKNTIVSNIKHKERIKINHGLKLFEQHLDFNFFDGLTNFKNTNLEIILKLNTKNELNFLTSEKLSLDDYIPNELRTTNLDISLIVQNNQFINSSTLLGYLELKNEESYNLLKLKTRTEKNTKKLLCIRDKDCLSIPKDNFKSTLVNNNFINDPENLLHTGKILTINKNNVLIQKGRPYFFPKGDELFCQNGDLIELNQNIGKLSFEKEITGDIVQGLPRVEQILEARKLKITDKDKEKEKTYKPKTWICPKTFKFFKLDHSLTGEENINLHALLHLYFIHYNDNREILYEAAYRSIKKVQGVILNLIQSVYQSQGVTISDKHLEVIIKQMTTKVKVAHEGDTPLLANELVDLQQMKYINESIQTDKKKPAFYRPVLLGITRASLNTDSFISAASFQETTRVLTKAAIEGKVDWLRGLKENVIIGRLIPAGTGFNSYGELSDTNVKLVTNINSNLDTLKQVLKTNN</sequence>
<dbReference type="InterPro" id="IPR042102">
    <property type="entry name" value="RNA_pol_Rpb1_3_sf"/>
</dbReference>
<evidence type="ECO:0000256" key="1">
    <source>
        <dbReference type="ARBA" id="ARBA00022478"/>
    </source>
</evidence>
<comment type="subunit">
    <text evidence="6">In plastids the minimal PEP RNA polymerase catalytic core is composed of four subunits: alpha, beta, beta', and beta''. When a (nuclear-encoded) sigma factor is associated with the core the holoenzyme is formed, which can initiate transcription.</text>
</comment>
<dbReference type="Pfam" id="PF04983">
    <property type="entry name" value="RNA_pol_Rpb1_3"/>
    <property type="match status" value="1"/>
</dbReference>
<evidence type="ECO:0000256" key="5">
    <source>
        <dbReference type="ARBA" id="ARBA00023163"/>
    </source>
</evidence>
<evidence type="ECO:0000259" key="9">
    <source>
        <dbReference type="Pfam" id="PF05000"/>
    </source>
</evidence>
<dbReference type="HAMAP" id="MF_01324">
    <property type="entry name" value="RNApol_bact_RpoC2"/>
    <property type="match status" value="1"/>
</dbReference>
<keyword evidence="3 6" id="KW-0548">Nucleotidyltransferase</keyword>
<keyword evidence="10" id="KW-0150">Chloroplast</keyword>
<evidence type="ECO:0000259" key="8">
    <source>
        <dbReference type="Pfam" id="PF04998"/>
    </source>
</evidence>
<name>A0A0K2RW54_9STRA</name>
<feature type="binding site" evidence="6">
    <location>
        <position position="298"/>
    </location>
    <ligand>
        <name>Zn(2+)</name>
        <dbReference type="ChEBI" id="CHEBI:29105"/>
    </ligand>
</feature>
<dbReference type="FunFam" id="1.10.150.390:FF:000002">
    <property type="entry name" value="DNA-directed RNA polymerase subunit beta"/>
    <property type="match status" value="1"/>
</dbReference>
<keyword evidence="6" id="KW-0479">Metal-binding</keyword>
<dbReference type="InterPro" id="IPR045867">
    <property type="entry name" value="DNA-dir_RpoC_beta_prime"/>
</dbReference>
<protein>
    <recommendedName>
        <fullName evidence="6">DNA-directed RNA polymerase subunit beta''</fullName>
        <ecNumber evidence="6">2.7.7.6</ecNumber>
    </recommendedName>
    <alternativeName>
        <fullName evidence="6">PEP</fullName>
    </alternativeName>
    <alternativeName>
        <fullName evidence="6">Plastid-encoded RNA polymerase subunit beta''</fullName>
        <shortName evidence="6">RNA polymerase subunit beta''</shortName>
    </alternativeName>
</protein>
<dbReference type="InterPro" id="IPR012756">
    <property type="entry name" value="DNA-dir_RpoC2_beta_pp"/>
</dbReference>
<reference evidence="10" key="1">
    <citation type="journal article" date="2016" name="Curr. Genet.">
        <title>Sequencing and analysis of the complete organellar genomes of Parmales, a closely related group to Bacillariophyta (diatoms).</title>
        <authorList>
            <person name="Tajima N."/>
            <person name="Saitoh K."/>
            <person name="Sato S."/>
            <person name="Maruyama F."/>
            <person name="Ichinomiya M."/>
            <person name="Yoshikawa S."/>
            <person name="Kurokawa K."/>
            <person name="Ohta H."/>
            <person name="Tabata S."/>
            <person name="Kuwata A."/>
            <person name="Sato N."/>
        </authorList>
    </citation>
    <scope>NUCLEOTIDE SEQUENCE</scope>
</reference>
<feature type="domain" description="RNA polymerase Rpb1" evidence="9">
    <location>
        <begin position="88"/>
        <end position="166"/>
    </location>
</feature>
<dbReference type="EMBL" id="AP014625">
    <property type="protein sequence ID" value="BAS19044.1"/>
    <property type="molecule type" value="Genomic_DNA"/>
</dbReference>